<dbReference type="EMBL" id="SDHX01000002">
    <property type="protein sequence ID" value="RXK53882.1"/>
    <property type="molecule type" value="Genomic_DNA"/>
</dbReference>
<dbReference type="Pfam" id="PF03060">
    <property type="entry name" value="NMO"/>
    <property type="match status" value="1"/>
</dbReference>
<dbReference type="SUPFAM" id="SSF51412">
    <property type="entry name" value="Inosine monophosphate dehydrogenase (IMPDH)"/>
    <property type="match status" value="1"/>
</dbReference>
<proteinExistence type="predicted"/>
<dbReference type="PANTHER" id="PTHR32332:SF33">
    <property type="entry name" value="NITRONATE MONOOXYGENASE DOMAIN-CONTAINING PROTEIN"/>
    <property type="match status" value="1"/>
</dbReference>
<dbReference type="Proteomes" id="UP000290218">
    <property type="component" value="Unassembled WGS sequence"/>
</dbReference>
<comment type="caution">
    <text evidence="1">The sequence shown here is derived from an EMBL/GenBank/DDBJ whole genome shotgun (WGS) entry which is preliminary data.</text>
</comment>
<reference evidence="1 2" key="1">
    <citation type="submission" date="2019-01" db="EMBL/GenBank/DDBJ databases">
        <title>Lacunisphaera sp. strain TWA-58.</title>
        <authorList>
            <person name="Chen W.-M."/>
        </authorList>
    </citation>
    <scope>NUCLEOTIDE SEQUENCE [LARGE SCALE GENOMIC DNA]</scope>
    <source>
        <strain evidence="1 2">TWA-58</strain>
    </source>
</reference>
<name>A0A4Q1C5Z0_9BACT</name>
<sequence length="464" mass="48803">MGVGVSGWRLARAVAQAGQLGVVSGTALPLVLARQLQLGDPDGDLARAAVRFPRPDVVERVWSAYFVPGGKPTDAPFKAVPMPSLHPSQAFLDLAVLAAFVEVALAKEGHAGPVGINLLEKIQTPTLPTLFGAMLAGVDYVLMGAGIPRAIPGVLDGLARGESVELKLDITGALETDDCQSRFDPRPYLGSAPPARPRFLPIISSATLALTLARKSNGRVDGFVVEGPLAGGHNAPPRGALTLTESGEPIYGPRDVPELPKIRDLGLPFWLAGSCADPGKLAEARAAGAAGVQVGTAFAFCEESGLLPDLKRKVCALSRSLGALKVRTDPRASPTGFPFKVLQLLGTLSDEVRVAARERICDLGYLRELYRKPDGSVGYRCAGEPVEDYVRKGGTVEDTQGRLCLCNGLMANIGLGQLRFGKAEDPLITAGDDVANLARFLPAGIDSYRAADVIRWLLGSPVVV</sequence>
<keyword evidence="1" id="KW-0503">Monooxygenase</keyword>
<evidence type="ECO:0000313" key="2">
    <source>
        <dbReference type="Proteomes" id="UP000290218"/>
    </source>
</evidence>
<keyword evidence="2" id="KW-1185">Reference proteome</keyword>
<dbReference type="AlphaFoldDB" id="A0A4Q1C5Z0"/>
<dbReference type="OrthoDB" id="9778912at2"/>
<organism evidence="1 2">
    <name type="scientific">Oleiharenicola lentus</name>
    <dbReference type="NCBI Taxonomy" id="2508720"/>
    <lineage>
        <taxon>Bacteria</taxon>
        <taxon>Pseudomonadati</taxon>
        <taxon>Verrucomicrobiota</taxon>
        <taxon>Opitutia</taxon>
        <taxon>Opitutales</taxon>
        <taxon>Opitutaceae</taxon>
        <taxon>Oleiharenicola</taxon>
    </lineage>
</organism>
<evidence type="ECO:0000313" key="1">
    <source>
        <dbReference type="EMBL" id="RXK53882.1"/>
    </source>
</evidence>
<keyword evidence="1" id="KW-0560">Oxidoreductase</keyword>
<dbReference type="Gene3D" id="3.20.20.70">
    <property type="entry name" value="Aldolase class I"/>
    <property type="match status" value="1"/>
</dbReference>
<dbReference type="PANTHER" id="PTHR32332">
    <property type="entry name" value="2-NITROPROPANE DIOXYGENASE"/>
    <property type="match status" value="1"/>
</dbReference>
<protein>
    <submittedName>
        <fullName evidence="1">Nitronate monooxygenase</fullName>
    </submittedName>
</protein>
<gene>
    <name evidence="1" type="ORF">ESB00_15400</name>
</gene>
<dbReference type="InterPro" id="IPR013785">
    <property type="entry name" value="Aldolase_TIM"/>
</dbReference>
<dbReference type="GO" id="GO:0004497">
    <property type="term" value="F:monooxygenase activity"/>
    <property type="evidence" value="ECO:0007669"/>
    <property type="project" value="UniProtKB-KW"/>
</dbReference>
<accession>A0A4Q1C5Z0</accession>